<dbReference type="OrthoDB" id="10248252at2759"/>
<dbReference type="PROSITE" id="PS50082">
    <property type="entry name" value="WD_REPEATS_2"/>
    <property type="match status" value="3"/>
</dbReference>
<dbReference type="InterPro" id="IPR001680">
    <property type="entry name" value="WD40_rpt"/>
</dbReference>
<sequence length="171" mass="19600">NGYTICSGSFDETIRIWDVETAKQLNMFERHKNWIRSVKYGSNEFSNTILSVAHDKSVRLWDTRSSQQIGVFNGHEGHVYAADYSPFVMKNSNKVICSNSDVICSVSYDKTIRFWDIRSNKNELYIMKVGAEVTCLKFILKKEINNKKKLNGNCCVNLCYGSSKGPIYLWG</sequence>
<feature type="non-terminal residue" evidence="4">
    <location>
        <position position="1"/>
    </location>
</feature>
<dbReference type="SMART" id="SM00320">
    <property type="entry name" value="WD40"/>
    <property type="match status" value="2"/>
</dbReference>
<accession>X6LFA5</accession>
<keyword evidence="5" id="KW-1185">Reference proteome</keyword>
<evidence type="ECO:0000256" key="1">
    <source>
        <dbReference type="ARBA" id="ARBA00022574"/>
    </source>
</evidence>
<gene>
    <name evidence="4" type="ORF">RFI_37413</name>
</gene>
<feature type="repeat" description="WD" evidence="3">
    <location>
        <begin position="99"/>
        <end position="125"/>
    </location>
</feature>
<dbReference type="PANTHER" id="PTHR22847">
    <property type="entry name" value="WD40 REPEAT PROTEIN"/>
    <property type="match status" value="1"/>
</dbReference>
<name>X6LFA5_RETFI</name>
<dbReference type="GO" id="GO:1990234">
    <property type="term" value="C:transferase complex"/>
    <property type="evidence" value="ECO:0007669"/>
    <property type="project" value="UniProtKB-ARBA"/>
</dbReference>
<keyword evidence="2" id="KW-0677">Repeat</keyword>
<evidence type="ECO:0000313" key="5">
    <source>
        <dbReference type="Proteomes" id="UP000023152"/>
    </source>
</evidence>
<dbReference type="Gene3D" id="2.130.10.10">
    <property type="entry name" value="YVTN repeat-like/Quinoprotein amine dehydrogenase"/>
    <property type="match status" value="1"/>
</dbReference>
<dbReference type="Pfam" id="PF00400">
    <property type="entry name" value="WD40"/>
    <property type="match status" value="3"/>
</dbReference>
<evidence type="ECO:0000313" key="4">
    <source>
        <dbReference type="EMBL" id="ETO00046.1"/>
    </source>
</evidence>
<evidence type="ECO:0000256" key="3">
    <source>
        <dbReference type="PROSITE-ProRule" id="PRU00221"/>
    </source>
</evidence>
<dbReference type="EMBL" id="ASPP01042150">
    <property type="protein sequence ID" value="ETO00046.1"/>
    <property type="molecule type" value="Genomic_DNA"/>
</dbReference>
<dbReference type="InterPro" id="IPR036322">
    <property type="entry name" value="WD40_repeat_dom_sf"/>
</dbReference>
<reference evidence="4 5" key="1">
    <citation type="journal article" date="2013" name="Curr. Biol.">
        <title>The Genome of the Foraminiferan Reticulomyxa filosa.</title>
        <authorList>
            <person name="Glockner G."/>
            <person name="Hulsmann N."/>
            <person name="Schleicher M."/>
            <person name="Noegel A.A."/>
            <person name="Eichinger L."/>
            <person name="Gallinger C."/>
            <person name="Pawlowski J."/>
            <person name="Sierra R."/>
            <person name="Euteneuer U."/>
            <person name="Pillet L."/>
            <person name="Moustafa A."/>
            <person name="Platzer M."/>
            <person name="Groth M."/>
            <person name="Szafranski K."/>
            <person name="Schliwa M."/>
        </authorList>
    </citation>
    <scope>NUCLEOTIDE SEQUENCE [LARGE SCALE GENOMIC DNA]</scope>
</reference>
<dbReference type="PROSITE" id="PS00678">
    <property type="entry name" value="WD_REPEATS_1"/>
    <property type="match status" value="3"/>
</dbReference>
<organism evidence="4 5">
    <name type="scientific">Reticulomyxa filosa</name>
    <dbReference type="NCBI Taxonomy" id="46433"/>
    <lineage>
        <taxon>Eukaryota</taxon>
        <taxon>Sar</taxon>
        <taxon>Rhizaria</taxon>
        <taxon>Retaria</taxon>
        <taxon>Foraminifera</taxon>
        <taxon>Monothalamids</taxon>
        <taxon>Reticulomyxidae</taxon>
        <taxon>Reticulomyxa</taxon>
    </lineage>
</organism>
<evidence type="ECO:0000256" key="2">
    <source>
        <dbReference type="ARBA" id="ARBA00022737"/>
    </source>
</evidence>
<dbReference type="Proteomes" id="UP000023152">
    <property type="component" value="Unassembled WGS sequence"/>
</dbReference>
<dbReference type="InterPro" id="IPR019775">
    <property type="entry name" value="WD40_repeat_CS"/>
</dbReference>
<keyword evidence="1 3" id="KW-0853">WD repeat</keyword>
<dbReference type="InterPro" id="IPR020472">
    <property type="entry name" value="WD40_PAC1"/>
</dbReference>
<protein>
    <submittedName>
        <fullName evidence="4">Uncharacterized protein</fullName>
    </submittedName>
</protein>
<feature type="repeat" description="WD" evidence="3">
    <location>
        <begin position="1"/>
        <end position="27"/>
    </location>
</feature>
<dbReference type="PRINTS" id="PR00320">
    <property type="entry name" value="GPROTEINBRPT"/>
</dbReference>
<dbReference type="PANTHER" id="PTHR22847:SF637">
    <property type="entry name" value="WD REPEAT DOMAIN 5B"/>
    <property type="match status" value="1"/>
</dbReference>
<feature type="repeat" description="WD" evidence="3">
    <location>
        <begin position="28"/>
        <end position="71"/>
    </location>
</feature>
<dbReference type="PROSITE" id="PS50294">
    <property type="entry name" value="WD_REPEATS_REGION"/>
    <property type="match status" value="2"/>
</dbReference>
<dbReference type="AlphaFoldDB" id="X6LFA5"/>
<comment type="caution">
    <text evidence="4">The sequence shown here is derived from an EMBL/GenBank/DDBJ whole genome shotgun (WGS) entry which is preliminary data.</text>
</comment>
<proteinExistence type="predicted"/>
<dbReference type="SUPFAM" id="SSF50978">
    <property type="entry name" value="WD40 repeat-like"/>
    <property type="match status" value="1"/>
</dbReference>
<dbReference type="InterPro" id="IPR015943">
    <property type="entry name" value="WD40/YVTN_repeat-like_dom_sf"/>
</dbReference>